<name>A0ABS4FR61_9BACL</name>
<comment type="caution">
    <text evidence="4">The sequence shown here is derived from an EMBL/GenBank/DDBJ whole genome shotgun (WGS) entry which is preliminary data.</text>
</comment>
<dbReference type="SUPFAM" id="SSF53335">
    <property type="entry name" value="S-adenosyl-L-methionine-dependent methyltransferases"/>
    <property type="match status" value="1"/>
</dbReference>
<dbReference type="InterPro" id="IPR041698">
    <property type="entry name" value="Methyltransf_25"/>
</dbReference>
<evidence type="ECO:0000256" key="1">
    <source>
        <dbReference type="ARBA" id="ARBA00022603"/>
    </source>
</evidence>
<dbReference type="EMBL" id="JAGGKG010000006">
    <property type="protein sequence ID" value="MBP1905060.1"/>
    <property type="molecule type" value="Genomic_DNA"/>
</dbReference>
<dbReference type="Proteomes" id="UP001519272">
    <property type="component" value="Unassembled WGS sequence"/>
</dbReference>
<evidence type="ECO:0000259" key="3">
    <source>
        <dbReference type="Pfam" id="PF13649"/>
    </source>
</evidence>
<protein>
    <submittedName>
        <fullName evidence="4">Ubiquinone/menaquinone biosynthesis C-methylase UbiE</fullName>
    </submittedName>
</protein>
<dbReference type="Gene3D" id="3.40.50.150">
    <property type="entry name" value="Vaccinia Virus protein VP39"/>
    <property type="match status" value="1"/>
</dbReference>
<keyword evidence="2" id="KW-0808">Transferase</keyword>
<keyword evidence="4" id="KW-0830">Ubiquinone</keyword>
<proteinExistence type="predicted"/>
<organism evidence="4 5">
    <name type="scientific">Paenibacillus turicensis</name>
    <dbReference type="NCBI Taxonomy" id="160487"/>
    <lineage>
        <taxon>Bacteria</taxon>
        <taxon>Bacillati</taxon>
        <taxon>Bacillota</taxon>
        <taxon>Bacilli</taxon>
        <taxon>Bacillales</taxon>
        <taxon>Paenibacillaceae</taxon>
        <taxon>Paenibacillus</taxon>
    </lineage>
</organism>
<evidence type="ECO:0000256" key="2">
    <source>
        <dbReference type="ARBA" id="ARBA00022679"/>
    </source>
</evidence>
<dbReference type="Pfam" id="PF13649">
    <property type="entry name" value="Methyltransf_25"/>
    <property type="match status" value="1"/>
</dbReference>
<dbReference type="Gene3D" id="2.20.25.110">
    <property type="entry name" value="S-adenosyl-L-methionine-dependent methyltransferases"/>
    <property type="match status" value="1"/>
</dbReference>
<dbReference type="InterPro" id="IPR029063">
    <property type="entry name" value="SAM-dependent_MTases_sf"/>
</dbReference>
<gene>
    <name evidence="4" type="ORF">J2Z32_001685</name>
</gene>
<evidence type="ECO:0000313" key="4">
    <source>
        <dbReference type="EMBL" id="MBP1905060.1"/>
    </source>
</evidence>
<feature type="domain" description="Methyltransferase" evidence="3">
    <location>
        <begin position="44"/>
        <end position="137"/>
    </location>
</feature>
<reference evidence="4 5" key="1">
    <citation type="submission" date="2021-03" db="EMBL/GenBank/DDBJ databases">
        <title>Genomic Encyclopedia of Type Strains, Phase IV (KMG-IV): sequencing the most valuable type-strain genomes for metagenomic binning, comparative biology and taxonomic classification.</title>
        <authorList>
            <person name="Goeker M."/>
        </authorList>
    </citation>
    <scope>NUCLEOTIDE SEQUENCE [LARGE SCALE GENOMIC DNA]</scope>
    <source>
        <strain evidence="4 5">DSM 14349</strain>
    </source>
</reference>
<dbReference type="RefSeq" id="WP_210088697.1">
    <property type="nucleotide sequence ID" value="NZ_JAGGKG010000006.1"/>
</dbReference>
<accession>A0ABS4FR61</accession>
<evidence type="ECO:0000313" key="5">
    <source>
        <dbReference type="Proteomes" id="UP001519272"/>
    </source>
</evidence>
<keyword evidence="1" id="KW-0489">Methyltransferase</keyword>
<dbReference type="PANTHER" id="PTHR43861">
    <property type="entry name" value="TRANS-ACONITATE 2-METHYLTRANSFERASE-RELATED"/>
    <property type="match status" value="1"/>
</dbReference>
<keyword evidence="5" id="KW-1185">Reference proteome</keyword>
<sequence length="249" mass="28618">MSEWFERSFGEDYLLVYKHRDMQGAKQEVHKMISWLNLEKGATVLDLCCGMGRHSLALAEAGYEVTGVDLSKVLLREAQKNDTEQQIKFIKADMRSLPITGQFDAIVNLFSSFGYFERDEEHLQVLQEIKRLLVPGGKFIIDFLNPAYTMANLVPESQRVDEGQLIQEKRSIEHGYVKKHITITDINYEGLHSTQPERHYLERIRLYTSEDFQSLLSKAGLTLETIYGGYNGEIYDANHSKRMIMVGSN</sequence>
<dbReference type="CDD" id="cd02440">
    <property type="entry name" value="AdoMet_MTases"/>
    <property type="match status" value="1"/>
</dbReference>
<dbReference type="PANTHER" id="PTHR43861:SF1">
    <property type="entry name" value="TRANS-ACONITATE 2-METHYLTRANSFERASE"/>
    <property type="match status" value="1"/>
</dbReference>